<dbReference type="SUPFAM" id="SSF49503">
    <property type="entry name" value="Cupredoxins"/>
    <property type="match status" value="2"/>
</dbReference>
<dbReference type="Pfam" id="PF07732">
    <property type="entry name" value="Cu-oxidase_3"/>
    <property type="match status" value="1"/>
</dbReference>
<evidence type="ECO:0000259" key="2">
    <source>
        <dbReference type="Pfam" id="PF00394"/>
    </source>
</evidence>
<dbReference type="EMBL" id="DSOV01000019">
    <property type="protein sequence ID" value="HEN41816.1"/>
    <property type="molecule type" value="Genomic_DNA"/>
</dbReference>
<organism evidence="4">
    <name type="scientific">Geobacter metallireducens</name>
    <dbReference type="NCBI Taxonomy" id="28232"/>
    <lineage>
        <taxon>Bacteria</taxon>
        <taxon>Pseudomonadati</taxon>
        <taxon>Thermodesulfobacteriota</taxon>
        <taxon>Desulfuromonadia</taxon>
        <taxon>Geobacterales</taxon>
        <taxon>Geobacteraceae</taxon>
        <taxon>Geobacter</taxon>
    </lineage>
</organism>
<feature type="domain" description="Plastocyanin-like" evidence="2">
    <location>
        <begin position="295"/>
        <end position="387"/>
    </location>
</feature>
<dbReference type="Pfam" id="PF00394">
    <property type="entry name" value="Cu-oxidase"/>
    <property type="match status" value="1"/>
</dbReference>
<dbReference type="PANTHER" id="PTHR11709">
    <property type="entry name" value="MULTI-COPPER OXIDASE"/>
    <property type="match status" value="1"/>
</dbReference>
<protein>
    <submittedName>
        <fullName evidence="4">Multicopper oxidase family protein</fullName>
    </submittedName>
</protein>
<keyword evidence="1" id="KW-0732">Signal</keyword>
<dbReference type="GO" id="GO:0005507">
    <property type="term" value="F:copper ion binding"/>
    <property type="evidence" value="ECO:0007669"/>
    <property type="project" value="InterPro"/>
</dbReference>
<dbReference type="InterPro" id="IPR045087">
    <property type="entry name" value="Cu-oxidase_fam"/>
</dbReference>
<dbReference type="GO" id="GO:0016491">
    <property type="term" value="F:oxidoreductase activity"/>
    <property type="evidence" value="ECO:0007669"/>
    <property type="project" value="TreeGrafter"/>
</dbReference>
<dbReference type="Gene3D" id="2.60.40.420">
    <property type="entry name" value="Cupredoxins - blue copper proteins"/>
    <property type="match status" value="1"/>
</dbReference>
<evidence type="ECO:0000259" key="3">
    <source>
        <dbReference type="Pfam" id="PF07732"/>
    </source>
</evidence>
<dbReference type="InterPro" id="IPR008972">
    <property type="entry name" value="Cupredoxin"/>
</dbReference>
<feature type="signal peptide" evidence="1">
    <location>
        <begin position="1"/>
        <end position="25"/>
    </location>
</feature>
<feature type="domain" description="Plastocyanin-like" evidence="3">
    <location>
        <begin position="92"/>
        <end position="195"/>
    </location>
</feature>
<dbReference type="InterPro" id="IPR001117">
    <property type="entry name" value="Cu-oxidase_2nd"/>
</dbReference>
<proteinExistence type="predicted"/>
<reference evidence="4" key="1">
    <citation type="journal article" date="2020" name="mSystems">
        <title>Genome- and Community-Level Interaction Insights into Carbon Utilization and Element Cycling Functions of Hydrothermarchaeota in Hydrothermal Sediment.</title>
        <authorList>
            <person name="Zhou Z."/>
            <person name="Liu Y."/>
            <person name="Xu W."/>
            <person name="Pan J."/>
            <person name="Luo Z.H."/>
            <person name="Li M."/>
        </authorList>
    </citation>
    <scope>NUCLEOTIDE SEQUENCE [LARGE SCALE GENOMIC DNA]</scope>
    <source>
        <strain evidence="4">SpSt-349</strain>
    </source>
</reference>
<dbReference type="AlphaFoldDB" id="A0A831XLK1"/>
<evidence type="ECO:0000313" key="4">
    <source>
        <dbReference type="EMBL" id="HEN41816.1"/>
    </source>
</evidence>
<sequence>MSMHMAKKVVLPLLVSLLAALPAAAAVKVQCPGDTNGDAQWTGSEVQPANTRCIHLAAGDGFVTMADGKLQYSFGFTDVTGVPENQVMETGMLAAEFSAPTIKLKEGEHVYLTLSNVGMVMRPDLFDPHSVHFHGFPNAAPIFDGEPMASISINMGSSLTYYYQAPEPGTYMYHCHVEATEHMQMGMLGNLYVTPLQDDLPNGTPLNLNGSTFVHTTGNKYVYNDGDGSTYYDVDFPIQIVGFDSRFHDQHIAIQPLPFAMMKDNYPMLNGRGYPDTVNPGALAAPAENGGKLSQKVSARITATAGQKVLLRISSLATVDFFTLQSLGIPMKVVGRDARILRSSTGQNLYYTTNSVTLGGGESVDVILDTTGIAPGTYFLYATDLNHLSNGPEDFGGMMTEIVIS</sequence>
<accession>A0A831XLK1</accession>
<feature type="chain" id="PRO_5032352453" evidence="1">
    <location>
        <begin position="26"/>
        <end position="405"/>
    </location>
</feature>
<gene>
    <name evidence="4" type="ORF">ENQ87_05470</name>
</gene>
<evidence type="ECO:0000256" key="1">
    <source>
        <dbReference type="SAM" id="SignalP"/>
    </source>
</evidence>
<dbReference type="InterPro" id="IPR011707">
    <property type="entry name" value="Cu-oxidase-like_N"/>
</dbReference>
<comment type="caution">
    <text evidence="4">The sequence shown here is derived from an EMBL/GenBank/DDBJ whole genome shotgun (WGS) entry which is preliminary data.</text>
</comment>
<name>A0A831XLK1_GEOME</name>